<comment type="caution">
    <text evidence="13">The sequence shown here is derived from an EMBL/GenBank/DDBJ whole genome shotgun (WGS) entry which is preliminary data.</text>
</comment>
<accession>A0ABR4F7L9</accession>
<evidence type="ECO:0000256" key="11">
    <source>
        <dbReference type="ARBA" id="ARBA00048899"/>
    </source>
</evidence>
<evidence type="ECO:0000256" key="10">
    <source>
        <dbReference type="ARBA" id="ARBA00044721"/>
    </source>
</evidence>
<dbReference type="InterPro" id="IPR005599">
    <property type="entry name" value="GPI_mannosylTrfase"/>
</dbReference>
<keyword evidence="6 12" id="KW-0812">Transmembrane</keyword>
<sequence length="588" mass="64685">MALSRHLDYAVFSLCLIPLVILIHLWVAPYTKVEESFNIQATHDVLVYGTPLSSIYQKLSTSYDHFAFPGAVPRSFIGPVLLAGVARPFATLFGHRHSQFIVRALLGWFNAYSLLFFRRQLHNACGPAVARWYVVLQVSQFHVMFYASRTLPNMFAFGLTTFAFGLLLPHKNPAKANPRIRMALALFVFAAVVFRSEIALLLGTNALWLLIVPQISLQRLIPPFLVSFVAALAISVPIDSYFWQKPIWPELWGFYYNVVQGSSSNWGTSPWHWYFTSALPKMISPPLGLFFAGCSLSSPAYGRIAQRLIIPNLLFVAIYSLQPHKEARFIFYVVPPLTAAAALGASTLVNQVPARMAADETGRLAIRNIVFLIVSGSILVTCLSSAVMLVASSLNYPGGDALAALHGMIEHDQSTVSTSVVTVHADVLSCMTGVTLFGVAEGNGLPQHHRLPADPAIVLRGHDSKPSVSLVLDKTEDEGTLSDPKFWAKFDYLLMEDDKAAKGGNWDTVAVIEGFSGPEILRPGVPHVQEEPRGVKRVGMAAHVDSLRQRVVELSGGWWVGPKTVPKIRIMKKRVKDTSDKVIKGAIS</sequence>
<evidence type="ECO:0000256" key="3">
    <source>
        <dbReference type="ARBA" id="ARBA00007063"/>
    </source>
</evidence>
<dbReference type="Proteomes" id="UP001600888">
    <property type="component" value="Unassembled WGS sequence"/>
</dbReference>
<comment type="function">
    <text evidence="10">Mannosyltransferase that operates in the biosynthetic pathway of dolichol-linked oligosaccharides, the glycan precursors employed in protein asparagine (N)-glycosylation. The assembly of dolichol-linked oligosaccharides begins on the cytosolic side of the endoplasmic reticulum membrane and finishes in its lumen. The sequential addition of sugars to dolichol pyrophosphate produces dolichol-linked oligosaccharides containing fourteen sugars, including two GlcNAcs, nine mannoses and three glucoses. Once assembled, the oligosaccharide is transferred from the lipid to nascent proteins by oligosaccharyltransferases. In the lumen of the endoplasmic reticulum, adds the eighth mannose residue in an alpha-1,6 linkage onto Man(7)GlcNAc(2)-PP-dolichol to produce Man(8)GlcNAc(2)-PP-dolichol.</text>
</comment>
<feature type="transmembrane region" description="Helical" evidence="12">
    <location>
        <begin position="154"/>
        <end position="170"/>
    </location>
</feature>
<keyword evidence="14" id="KW-1185">Reference proteome</keyword>
<dbReference type="PANTHER" id="PTHR22760:SF1">
    <property type="entry name" value="DOL-P-MAN:MAN(7)GLCNAC(2)-PP-DOL ALPHA-1,6-MANNOSYLTRANSFERASE"/>
    <property type="match status" value="1"/>
</dbReference>
<comment type="similarity">
    <text evidence="3 12">Belongs to the glycosyltransferase 22 family.</text>
</comment>
<name>A0ABR4F7L9_9PEZI</name>
<evidence type="ECO:0000256" key="7">
    <source>
        <dbReference type="ARBA" id="ARBA00022824"/>
    </source>
</evidence>
<evidence type="ECO:0000256" key="12">
    <source>
        <dbReference type="RuleBase" id="RU363075"/>
    </source>
</evidence>
<dbReference type="PANTHER" id="PTHR22760">
    <property type="entry name" value="GLYCOSYLTRANSFERASE"/>
    <property type="match status" value="1"/>
</dbReference>
<reference evidence="13 14" key="1">
    <citation type="submission" date="2024-03" db="EMBL/GenBank/DDBJ databases">
        <title>A high-quality draft genome sequence of Diaporthe vaccinii, a causative agent of upright dieback and viscid rot disease in cranberry plants.</title>
        <authorList>
            <person name="Sarrasin M."/>
            <person name="Lang B.F."/>
            <person name="Burger G."/>
        </authorList>
    </citation>
    <scope>NUCLEOTIDE SEQUENCE [LARGE SCALE GENOMIC DNA]</scope>
    <source>
        <strain evidence="13 14">IS7</strain>
    </source>
</reference>
<evidence type="ECO:0000313" key="14">
    <source>
        <dbReference type="Proteomes" id="UP001600888"/>
    </source>
</evidence>
<proteinExistence type="inferred from homology"/>
<comment type="subcellular location">
    <subcellularLocation>
        <location evidence="1 12">Endoplasmic reticulum membrane</location>
        <topology evidence="1 12">Multi-pass membrane protein</topology>
    </subcellularLocation>
</comment>
<feature type="transmembrane region" description="Helical" evidence="12">
    <location>
        <begin position="182"/>
        <end position="212"/>
    </location>
</feature>
<feature type="transmembrane region" description="Helical" evidence="12">
    <location>
        <begin position="7"/>
        <end position="27"/>
    </location>
</feature>
<feature type="transmembrane region" description="Helical" evidence="12">
    <location>
        <begin position="329"/>
        <end position="349"/>
    </location>
</feature>
<feature type="transmembrane region" description="Helical" evidence="12">
    <location>
        <begin position="224"/>
        <end position="243"/>
    </location>
</feature>
<keyword evidence="5" id="KW-0808">Transferase</keyword>
<gene>
    <name evidence="13" type="ORF">FJTKL_14693</name>
</gene>
<organism evidence="13 14">
    <name type="scientific">Diaporthe vaccinii</name>
    <dbReference type="NCBI Taxonomy" id="105482"/>
    <lineage>
        <taxon>Eukaryota</taxon>
        <taxon>Fungi</taxon>
        <taxon>Dikarya</taxon>
        <taxon>Ascomycota</taxon>
        <taxon>Pezizomycotina</taxon>
        <taxon>Sordariomycetes</taxon>
        <taxon>Sordariomycetidae</taxon>
        <taxon>Diaporthales</taxon>
        <taxon>Diaporthaceae</taxon>
        <taxon>Diaporthe</taxon>
        <taxon>Diaporthe eres species complex</taxon>
    </lineage>
</organism>
<keyword evidence="9 12" id="KW-0472">Membrane</keyword>
<evidence type="ECO:0000256" key="6">
    <source>
        <dbReference type="ARBA" id="ARBA00022692"/>
    </source>
</evidence>
<evidence type="ECO:0000313" key="13">
    <source>
        <dbReference type="EMBL" id="KAL2290670.1"/>
    </source>
</evidence>
<comment type="catalytic activity">
    <reaction evidence="11">
        <text>an alpha-D-Man-(1-&gt;2)-alpha-D-Man-(1-&gt;2)-alpha-D-Man-(1-&gt;3)-[alpha-D-Man-(1-&gt;2)-alpha-D-Man-(1-&gt;3)-alpha-D-Man-(1-&gt;6)]-beta-D-Man-(1-&gt;4)-beta-D-GlcNAc-(1-&gt;4)-alpha-D-GlcNAc-diphospho-di-trans,poly-cis-dolichol + a di-trans,poly-cis-dolichyl beta-D-mannosyl phosphate = an alpha-D-Man-(1-&gt;2)-alpha-D-Man-(1-&gt;2)-alpha-D-Man-(1-&gt;3)-[alpha-D-Man-(1-&gt;2)-alpha-D-Man-(1-&gt;3)-[alpha-D-Man-(1-&gt;6)]-alpha-D-Man-(1-&gt;6)]-beta-D-Man-(1-&gt;4)-beta-D-GlcNAc-(1-&gt;4)-alpha-D-GlcNAc-diphospho-di-trans,poly-cis-dolichol + a di-trans,poly-cis-dolichyl phosphate + H(+)</text>
        <dbReference type="Rhea" id="RHEA:29535"/>
        <dbReference type="Rhea" id="RHEA-COMP:19498"/>
        <dbReference type="Rhea" id="RHEA-COMP:19501"/>
        <dbReference type="Rhea" id="RHEA-COMP:19518"/>
        <dbReference type="Rhea" id="RHEA-COMP:19519"/>
        <dbReference type="ChEBI" id="CHEBI:15378"/>
        <dbReference type="ChEBI" id="CHEBI:57683"/>
        <dbReference type="ChEBI" id="CHEBI:58211"/>
        <dbReference type="ChEBI" id="CHEBI:132517"/>
        <dbReference type="ChEBI" id="CHEBI:132519"/>
        <dbReference type="EC" id="2.4.1.260"/>
    </reaction>
    <physiologicalReaction direction="left-to-right" evidence="11">
        <dbReference type="Rhea" id="RHEA:29536"/>
    </physiologicalReaction>
</comment>
<feature type="transmembrane region" description="Helical" evidence="12">
    <location>
        <begin position="100"/>
        <end position="117"/>
    </location>
</feature>
<comment type="pathway">
    <text evidence="2">Protein modification; protein glycosylation.</text>
</comment>
<evidence type="ECO:0000256" key="4">
    <source>
        <dbReference type="ARBA" id="ARBA00022676"/>
    </source>
</evidence>
<evidence type="ECO:0000256" key="5">
    <source>
        <dbReference type="ARBA" id="ARBA00022679"/>
    </source>
</evidence>
<keyword evidence="8 12" id="KW-1133">Transmembrane helix</keyword>
<evidence type="ECO:0000256" key="1">
    <source>
        <dbReference type="ARBA" id="ARBA00004477"/>
    </source>
</evidence>
<keyword evidence="7 12" id="KW-0256">Endoplasmic reticulum</keyword>
<dbReference type="EMBL" id="JBAWTH010000008">
    <property type="protein sequence ID" value="KAL2290670.1"/>
    <property type="molecule type" value="Genomic_DNA"/>
</dbReference>
<evidence type="ECO:0000256" key="8">
    <source>
        <dbReference type="ARBA" id="ARBA00022989"/>
    </source>
</evidence>
<dbReference type="Pfam" id="PF03901">
    <property type="entry name" value="Glyco_transf_22"/>
    <property type="match status" value="1"/>
</dbReference>
<dbReference type="EC" id="2.4.1.-" evidence="12"/>
<keyword evidence="4 12" id="KW-0328">Glycosyltransferase</keyword>
<evidence type="ECO:0000256" key="9">
    <source>
        <dbReference type="ARBA" id="ARBA00023136"/>
    </source>
</evidence>
<evidence type="ECO:0000256" key="2">
    <source>
        <dbReference type="ARBA" id="ARBA00004922"/>
    </source>
</evidence>
<feature type="transmembrane region" description="Helical" evidence="12">
    <location>
        <begin position="369"/>
        <end position="391"/>
    </location>
</feature>
<protein>
    <recommendedName>
        <fullName evidence="12">Mannosyltransferase</fullName>
        <ecNumber evidence="12">2.4.1.-</ecNumber>
    </recommendedName>
</protein>